<dbReference type="Proteomes" id="UP000193570">
    <property type="component" value="Unassembled WGS sequence"/>
</dbReference>
<comment type="function">
    <text evidence="9">Part of the tripartite ATP-independent periplasmic (TRAP) transport system.</text>
</comment>
<dbReference type="OrthoDB" id="7868044at2"/>
<evidence type="ECO:0000256" key="4">
    <source>
        <dbReference type="ARBA" id="ARBA00022519"/>
    </source>
</evidence>
<dbReference type="PANTHER" id="PTHR35011:SF10">
    <property type="entry name" value="TRAP TRANSPORTER SMALL PERMEASE PROTEIN"/>
    <property type="match status" value="1"/>
</dbReference>
<feature type="transmembrane region" description="Helical" evidence="9">
    <location>
        <begin position="47"/>
        <end position="66"/>
    </location>
</feature>
<evidence type="ECO:0000256" key="8">
    <source>
        <dbReference type="ARBA" id="ARBA00038436"/>
    </source>
</evidence>
<feature type="transmembrane region" description="Helical" evidence="9">
    <location>
        <begin position="12"/>
        <end position="35"/>
    </location>
</feature>
<dbReference type="GO" id="GO:0005886">
    <property type="term" value="C:plasma membrane"/>
    <property type="evidence" value="ECO:0007669"/>
    <property type="project" value="UniProtKB-SubCell"/>
</dbReference>
<feature type="transmembrane region" description="Helical" evidence="9">
    <location>
        <begin position="86"/>
        <end position="107"/>
    </location>
</feature>
<feature type="domain" description="Tripartite ATP-independent periplasmic transporters DctQ component" evidence="10">
    <location>
        <begin position="26"/>
        <end position="154"/>
    </location>
</feature>
<evidence type="ECO:0000259" key="10">
    <source>
        <dbReference type="Pfam" id="PF04290"/>
    </source>
</evidence>
<accession>A0A1X7A567</accession>
<evidence type="ECO:0000256" key="3">
    <source>
        <dbReference type="ARBA" id="ARBA00022475"/>
    </source>
</evidence>
<evidence type="ECO:0000313" key="12">
    <source>
        <dbReference type="Proteomes" id="UP000193570"/>
    </source>
</evidence>
<organism evidence="11 12">
    <name type="scientific">Roseivivax jejudonensis</name>
    <dbReference type="NCBI Taxonomy" id="1529041"/>
    <lineage>
        <taxon>Bacteria</taxon>
        <taxon>Pseudomonadati</taxon>
        <taxon>Pseudomonadota</taxon>
        <taxon>Alphaproteobacteria</taxon>
        <taxon>Rhodobacterales</taxon>
        <taxon>Roseobacteraceae</taxon>
        <taxon>Roseivivax</taxon>
    </lineage>
</organism>
<evidence type="ECO:0000256" key="1">
    <source>
        <dbReference type="ARBA" id="ARBA00004429"/>
    </source>
</evidence>
<keyword evidence="2 9" id="KW-0813">Transport</keyword>
<keyword evidence="5 9" id="KW-0812">Transmembrane</keyword>
<proteinExistence type="inferred from homology"/>
<reference evidence="11 12" key="1">
    <citation type="submission" date="2017-03" db="EMBL/GenBank/DDBJ databases">
        <authorList>
            <person name="Afonso C.L."/>
            <person name="Miller P.J."/>
            <person name="Scott M.A."/>
            <person name="Spackman E."/>
            <person name="Goraichik I."/>
            <person name="Dimitrov K.M."/>
            <person name="Suarez D.L."/>
            <person name="Swayne D.E."/>
        </authorList>
    </citation>
    <scope>NUCLEOTIDE SEQUENCE [LARGE SCALE GENOMIC DNA]</scope>
    <source>
        <strain evidence="11 12">CECT 8625</strain>
    </source>
</reference>
<evidence type="ECO:0000256" key="5">
    <source>
        <dbReference type="ARBA" id="ARBA00022692"/>
    </source>
</evidence>
<evidence type="ECO:0000313" key="11">
    <source>
        <dbReference type="EMBL" id="SLN70887.1"/>
    </source>
</evidence>
<dbReference type="InterPro" id="IPR007387">
    <property type="entry name" value="TRAP_DctQ"/>
</dbReference>
<keyword evidence="7 9" id="KW-0472">Membrane</keyword>
<name>A0A1X7A567_9RHOB</name>
<dbReference type="EMBL" id="FWFK01000008">
    <property type="protein sequence ID" value="SLN70887.1"/>
    <property type="molecule type" value="Genomic_DNA"/>
</dbReference>
<dbReference type="Pfam" id="PF04290">
    <property type="entry name" value="DctQ"/>
    <property type="match status" value="1"/>
</dbReference>
<sequence>MRRALISIAAPLGWVGAAALAVLGTTTVIGVVARYLFGAPIFGLEDVASVTLAVVVASGVAVAAHSQAHVAVDLLVGTLPDRAARAIALPVTLLGAGVCTFASWALIDKAACGRACGEFTSNLAISHLPFYWAFALAFAYYAATLLVECWHAVRPETES</sequence>
<protein>
    <recommendedName>
        <fullName evidence="9">TRAP transporter small permease protein</fullName>
    </recommendedName>
</protein>
<feature type="transmembrane region" description="Helical" evidence="9">
    <location>
        <begin position="128"/>
        <end position="153"/>
    </location>
</feature>
<dbReference type="PANTHER" id="PTHR35011">
    <property type="entry name" value="2,3-DIKETO-L-GULONATE TRAP TRANSPORTER SMALL PERMEASE PROTEIN YIAM"/>
    <property type="match status" value="1"/>
</dbReference>
<dbReference type="InterPro" id="IPR055348">
    <property type="entry name" value="DctQ"/>
</dbReference>
<comment type="subunit">
    <text evidence="9">The complex comprises the extracytoplasmic solute receptor protein and the two transmembrane proteins.</text>
</comment>
<evidence type="ECO:0000256" key="9">
    <source>
        <dbReference type="RuleBase" id="RU369079"/>
    </source>
</evidence>
<keyword evidence="3" id="KW-1003">Cell membrane</keyword>
<comment type="subcellular location">
    <subcellularLocation>
        <location evidence="1 9">Cell inner membrane</location>
        <topology evidence="1 9">Multi-pass membrane protein</topology>
    </subcellularLocation>
</comment>
<evidence type="ECO:0000256" key="2">
    <source>
        <dbReference type="ARBA" id="ARBA00022448"/>
    </source>
</evidence>
<keyword evidence="12" id="KW-1185">Reference proteome</keyword>
<dbReference type="RefSeq" id="WP_085793359.1">
    <property type="nucleotide sequence ID" value="NZ_FWFK01000008.1"/>
</dbReference>
<comment type="similarity">
    <text evidence="8 9">Belongs to the TRAP transporter small permease family.</text>
</comment>
<dbReference type="GO" id="GO:0015740">
    <property type="term" value="P:C4-dicarboxylate transport"/>
    <property type="evidence" value="ECO:0007669"/>
    <property type="project" value="TreeGrafter"/>
</dbReference>
<gene>
    <name evidence="11" type="ORF">ROJ8625_03686</name>
</gene>
<evidence type="ECO:0000256" key="7">
    <source>
        <dbReference type="ARBA" id="ARBA00023136"/>
    </source>
</evidence>
<dbReference type="AlphaFoldDB" id="A0A1X7A567"/>
<dbReference type="GO" id="GO:0022857">
    <property type="term" value="F:transmembrane transporter activity"/>
    <property type="evidence" value="ECO:0007669"/>
    <property type="project" value="UniProtKB-UniRule"/>
</dbReference>
<keyword evidence="4 9" id="KW-0997">Cell inner membrane</keyword>
<evidence type="ECO:0000256" key="6">
    <source>
        <dbReference type="ARBA" id="ARBA00022989"/>
    </source>
</evidence>
<keyword evidence="6 9" id="KW-1133">Transmembrane helix</keyword>